<dbReference type="STRING" id="477680.SAMN05421788_10748"/>
<evidence type="ECO:0000313" key="2">
    <source>
        <dbReference type="Proteomes" id="UP000186917"/>
    </source>
</evidence>
<organism evidence="1 2">
    <name type="scientific">Filimonas lacunae</name>
    <dbReference type="NCBI Taxonomy" id="477680"/>
    <lineage>
        <taxon>Bacteria</taxon>
        <taxon>Pseudomonadati</taxon>
        <taxon>Bacteroidota</taxon>
        <taxon>Chitinophagia</taxon>
        <taxon>Chitinophagales</taxon>
        <taxon>Chitinophagaceae</taxon>
        <taxon>Filimonas</taxon>
    </lineage>
</organism>
<sequence>MLIGGMVAYNNHISIIFEEHEQKNFKNHDE</sequence>
<proteinExistence type="predicted"/>
<dbReference type="Proteomes" id="UP000186917">
    <property type="component" value="Unassembled WGS sequence"/>
</dbReference>
<accession>A0A1N7QVE5</accession>
<name>A0A1N7QVE5_9BACT</name>
<gene>
    <name evidence="1" type="ORF">SAMN05421788_10748</name>
</gene>
<keyword evidence="2" id="KW-1185">Reference proteome</keyword>
<reference evidence="2" key="1">
    <citation type="submission" date="2017-01" db="EMBL/GenBank/DDBJ databases">
        <authorList>
            <person name="Varghese N."/>
            <person name="Submissions S."/>
        </authorList>
    </citation>
    <scope>NUCLEOTIDE SEQUENCE [LARGE SCALE GENOMIC DNA]</scope>
    <source>
        <strain evidence="2">DSM 21054</strain>
    </source>
</reference>
<dbReference type="EMBL" id="FTOR01000007">
    <property type="protein sequence ID" value="SIT26766.1"/>
    <property type="molecule type" value="Genomic_DNA"/>
</dbReference>
<protein>
    <submittedName>
        <fullName evidence="1">Uncharacterized protein</fullName>
    </submittedName>
</protein>
<dbReference type="AlphaFoldDB" id="A0A1N7QVE5"/>
<evidence type="ECO:0000313" key="1">
    <source>
        <dbReference type="EMBL" id="SIT26766.1"/>
    </source>
</evidence>